<organism evidence="1 2">
    <name type="scientific">Pseudomonas asplenii</name>
    <dbReference type="NCBI Taxonomy" id="53407"/>
    <lineage>
        <taxon>Bacteria</taxon>
        <taxon>Pseudomonadati</taxon>
        <taxon>Pseudomonadota</taxon>
        <taxon>Gammaproteobacteria</taxon>
        <taxon>Pseudomonadales</taxon>
        <taxon>Pseudomonadaceae</taxon>
        <taxon>Pseudomonas</taxon>
    </lineage>
</organism>
<reference evidence="1 2" key="1">
    <citation type="journal article" date="2015" name="PLoS ONE">
        <title>Rice-Infecting Pseudomonas Genomes Are Highly Accessorized and Harbor Multiple Putative Virulence Mechanisms to Cause Sheath Brown Rot.</title>
        <authorList>
            <person name="Quibod I.L."/>
            <person name="Grande G."/>
            <person name="Oreiro E.G."/>
            <person name="Borja F.N."/>
            <person name="Dossa G.S."/>
            <person name="Mauleon R."/>
            <person name="Cruz C.V."/>
            <person name="Oliva R."/>
        </authorList>
    </citation>
    <scope>NUCLEOTIDE SEQUENCE [LARGE SCALE GENOMIC DNA]</scope>
    <source>
        <strain evidence="1 2">IRRI 6609</strain>
    </source>
</reference>
<dbReference type="Pfam" id="PF14518">
    <property type="entry name" value="Haem_oxygenas_2"/>
    <property type="match status" value="1"/>
</dbReference>
<dbReference type="SMART" id="SM01236">
    <property type="entry name" value="Haem_oxygenase_2"/>
    <property type="match status" value="1"/>
</dbReference>
<dbReference type="AlphaFoldDB" id="A0A0M9GHK3"/>
<comment type="caution">
    <text evidence="1">The sequence shown here is derived from an EMBL/GenBank/DDBJ whole genome shotgun (WGS) entry which is preliminary data.</text>
</comment>
<protein>
    <submittedName>
        <fullName evidence="1">Iron-containing redox enzyme</fullName>
    </submittedName>
</protein>
<dbReference type="RefSeq" id="WP_054056894.1">
    <property type="nucleotide sequence ID" value="NZ_JSYZ01000007.1"/>
</dbReference>
<dbReference type="PATRIC" id="fig|50340.43.peg.5685"/>
<evidence type="ECO:0000313" key="1">
    <source>
        <dbReference type="EMBL" id="KPA91431.1"/>
    </source>
</evidence>
<proteinExistence type="predicted"/>
<dbReference type="EMBL" id="JSYZ01000007">
    <property type="protein sequence ID" value="KPA91431.1"/>
    <property type="molecule type" value="Genomic_DNA"/>
</dbReference>
<dbReference type="Proteomes" id="UP000037931">
    <property type="component" value="Unassembled WGS sequence"/>
</dbReference>
<accession>A0A0M9GHK3</accession>
<evidence type="ECO:0000313" key="2">
    <source>
        <dbReference type="Proteomes" id="UP000037931"/>
    </source>
</evidence>
<keyword evidence="2" id="KW-1185">Reference proteome</keyword>
<gene>
    <name evidence="1" type="ORF">PF66_02314</name>
</gene>
<name>A0A0M9GHK3_9PSED</name>
<sequence>MTPVKALSASLAPLPCAPLRNLYQQLLALGDEPPVELACDVLHQQLQQVEPAAHPLPTQFHQLLAWVEGHCAEVARQYAHYLQERRQGAGRRYLRNKAHALYFLQAVAPTKLVDGAWLYGTLKHWRDYRYDGLITTYLQELGDGEAALNHVALYRRLLAEEDCEHDPDLGDEHYRQGVIQLALGHAADAFLPEVLGYNLGYEQLPLHLLICAYELSELGIDPYYFTLHVTIDNASTGHARKAVQAVSELKPVGMVAKQYWQRVARGYQLNDLGLGTLDVIRAFDLEREVVSMLERKRLAGQYLHADRCRFEGKTVNQWLEQPGCIPAFLQALQDRGWIRRHQDPRDSRFWRLIEGDAAAMFGVFNGYEKQLIKDWIAGRWQDSTPVGIPRGGVAHRRAAEDAQDDPETCLLRQVLNRYSPDQQIAVLLPWLSAPRHSRPAGLFAARTFLELRKRLR</sequence>
<dbReference type="OrthoDB" id="6635957at2"/>
<dbReference type="STRING" id="50340.PF66_02314"/>